<dbReference type="KEGG" id="xyl:ET495_08235"/>
<dbReference type="AlphaFoldDB" id="A0A4P6EKV0"/>
<evidence type="ECO:0000313" key="2">
    <source>
        <dbReference type="Proteomes" id="UP000291758"/>
    </source>
</evidence>
<evidence type="ECO:0000313" key="1">
    <source>
        <dbReference type="EMBL" id="QAY63234.1"/>
    </source>
</evidence>
<name>A0A4P6EKV0_9MICO</name>
<sequence>MPREAYRQRILDVADPSGIETPGLVDDLIAYLPTAAAWDFLAGYATRQWLTVTDAVIPASWAGIVANAPPGSLADGTSAVTLTGVRHRAGVWEGDPVQERFSVELTVFVVCEPTYPTCHVLRLSAPGTALR</sequence>
<dbReference type="RefSeq" id="WP_129204136.1">
    <property type="nucleotide sequence ID" value="NZ_CP035495.1"/>
</dbReference>
<reference evidence="1 2" key="1">
    <citation type="submission" date="2019-01" db="EMBL/GenBank/DDBJ databases">
        <title>Genome sequencing of strain 2JSPR-7.</title>
        <authorList>
            <person name="Heo J."/>
            <person name="Kim S.-J."/>
            <person name="Kim J.-S."/>
            <person name="Hong S.-B."/>
            <person name="Kwon S.-W."/>
        </authorList>
    </citation>
    <scope>NUCLEOTIDE SEQUENCE [LARGE SCALE GENOMIC DNA]</scope>
    <source>
        <strain evidence="1 2">2JSPR-7</strain>
    </source>
</reference>
<dbReference type="Proteomes" id="UP000291758">
    <property type="component" value="Chromosome"/>
</dbReference>
<keyword evidence="2" id="KW-1185">Reference proteome</keyword>
<protein>
    <submittedName>
        <fullName evidence="1">Uncharacterized protein</fullName>
    </submittedName>
</protein>
<dbReference type="EMBL" id="CP035495">
    <property type="protein sequence ID" value="QAY63234.1"/>
    <property type="molecule type" value="Genomic_DNA"/>
</dbReference>
<proteinExistence type="predicted"/>
<dbReference type="OrthoDB" id="3239891at2"/>
<organism evidence="1 2">
    <name type="scientific">Xylanimonas allomyrinae</name>
    <dbReference type="NCBI Taxonomy" id="2509459"/>
    <lineage>
        <taxon>Bacteria</taxon>
        <taxon>Bacillati</taxon>
        <taxon>Actinomycetota</taxon>
        <taxon>Actinomycetes</taxon>
        <taxon>Micrococcales</taxon>
        <taxon>Promicromonosporaceae</taxon>
        <taxon>Xylanimonas</taxon>
    </lineage>
</organism>
<accession>A0A4P6EKV0</accession>
<gene>
    <name evidence="1" type="ORF">ET495_08235</name>
</gene>